<dbReference type="AlphaFoldDB" id="X1G114"/>
<dbReference type="InterPro" id="IPR002168">
    <property type="entry name" value="Lipase_GDXG_HIS_AS"/>
</dbReference>
<proteinExistence type="inferred from homology"/>
<name>X1G114_9ZZZZ</name>
<dbReference type="PROSITE" id="PS01173">
    <property type="entry name" value="LIPASE_GDXG_HIS"/>
    <property type="match status" value="1"/>
</dbReference>
<evidence type="ECO:0000313" key="2">
    <source>
        <dbReference type="EMBL" id="GAH51581.1"/>
    </source>
</evidence>
<dbReference type="GO" id="GO:0016787">
    <property type="term" value="F:hydrolase activity"/>
    <property type="evidence" value="ECO:0007669"/>
    <property type="project" value="InterPro"/>
</dbReference>
<evidence type="ECO:0008006" key="3">
    <source>
        <dbReference type="Google" id="ProtNLM"/>
    </source>
</evidence>
<dbReference type="EMBL" id="BARU01019343">
    <property type="protein sequence ID" value="GAH51581.1"/>
    <property type="molecule type" value="Genomic_DNA"/>
</dbReference>
<feature type="non-terminal residue" evidence="2">
    <location>
        <position position="91"/>
    </location>
</feature>
<accession>X1G114</accession>
<gene>
    <name evidence="2" type="ORF">S03H2_31859</name>
</gene>
<dbReference type="InterPro" id="IPR029058">
    <property type="entry name" value="AB_hydrolase_fold"/>
</dbReference>
<comment type="similarity">
    <text evidence="1">Belongs to the 'GDXG' lipolytic enzyme family.</text>
</comment>
<dbReference type="Gene3D" id="3.40.50.1820">
    <property type="entry name" value="alpha/beta hydrolase"/>
    <property type="match status" value="1"/>
</dbReference>
<evidence type="ECO:0000256" key="1">
    <source>
        <dbReference type="ARBA" id="ARBA00010515"/>
    </source>
</evidence>
<protein>
    <recommendedName>
        <fullName evidence="3">Alpha/beta hydrolase fold-3 domain-containing protein</fullName>
    </recommendedName>
</protein>
<reference evidence="2" key="1">
    <citation type="journal article" date="2014" name="Front. Microbiol.">
        <title>High frequency of phylogenetically diverse reductive dehalogenase-homologous genes in deep subseafloor sedimentary metagenomes.</title>
        <authorList>
            <person name="Kawai M."/>
            <person name="Futagami T."/>
            <person name="Toyoda A."/>
            <person name="Takaki Y."/>
            <person name="Nishi S."/>
            <person name="Hori S."/>
            <person name="Arai W."/>
            <person name="Tsubouchi T."/>
            <person name="Morono Y."/>
            <person name="Uchiyama I."/>
            <person name="Ito T."/>
            <person name="Fujiyama A."/>
            <person name="Inagaki F."/>
            <person name="Takami H."/>
        </authorList>
    </citation>
    <scope>NUCLEOTIDE SEQUENCE</scope>
    <source>
        <strain evidence="2">Expedition CK06-06</strain>
    </source>
</reference>
<organism evidence="2">
    <name type="scientific">marine sediment metagenome</name>
    <dbReference type="NCBI Taxonomy" id="412755"/>
    <lineage>
        <taxon>unclassified sequences</taxon>
        <taxon>metagenomes</taxon>
        <taxon>ecological metagenomes</taxon>
    </lineage>
</organism>
<dbReference type="SUPFAM" id="SSF53474">
    <property type="entry name" value="alpha/beta-Hydrolases"/>
    <property type="match status" value="1"/>
</dbReference>
<sequence length="91" mass="10343">MVSLSARFFVGIMKMMKMKKYGPLDIEKSRKDLEGQVFLFKTPRNVKVEPVSIEGIPAEWLLPKGCHTDRVIIYLHGGSYHAGSLRTHRGL</sequence>
<comment type="caution">
    <text evidence="2">The sequence shown here is derived from an EMBL/GenBank/DDBJ whole genome shotgun (WGS) entry which is preliminary data.</text>
</comment>